<dbReference type="EC" id="2.7.1.-" evidence="1"/>
<sequence length="350" mass="38773">MSGTSHDGIDICAIKFSNQISLLKFSSYNYAASLNADISNVIQQQELSLEKYYELNHKIGIAFSRSIRKFLAHHKINKSNVAAIGLSGQTLFHKPKGRYPFSIQAGDPKIIANKCEIDVVSDFRNDHIKLGGEGAPLVPEFHQKVFSKKNVPLVVLNIGGISNFTYLNGRKNFYGSDCGPGNALMDIFCQKFLYRPFDKNGEHAKSGKVHTPSLNKMLSHSFFKRRHPKSTGKEIFNIAFIPKQLLKKPSNDILATLTELTAISIAKSILSLKKSPNQIIVCGGGVKNSFLMSAIEKHTKLTVTSTSEYGLNPQAIEAMAFGWMARQRIFNNPLIVNKNKGLLGTVTKSR</sequence>
<dbReference type="GO" id="GO:0016301">
    <property type="term" value="F:kinase activity"/>
    <property type="evidence" value="ECO:0007669"/>
    <property type="project" value="UniProtKB-KW"/>
</dbReference>
<evidence type="ECO:0000313" key="1">
    <source>
        <dbReference type="EMBL" id="EKO36680.1"/>
    </source>
</evidence>
<dbReference type="AlphaFoldDB" id="K6GI65"/>
<protein>
    <submittedName>
        <fullName evidence="1">Anhydro-N-acetylmuramic acid kinase</fullName>
        <ecNumber evidence="1">2.7.1.-</ecNumber>
    </submittedName>
</protein>
<reference evidence="1 2" key="1">
    <citation type="submission" date="2012-09" db="EMBL/GenBank/DDBJ databases">
        <authorList>
            <person name="Dupont C.L."/>
            <person name="Rusch D.B."/>
            <person name="Lombardo M.-J."/>
            <person name="Novotny M."/>
            <person name="Yee-Greenbaum J."/>
            <person name="Laskin R."/>
        </authorList>
    </citation>
    <scope>NUCLEOTIDE SEQUENCE [LARGE SCALE GENOMIC DNA]</scope>
    <source>
        <strain evidence="1">SAR86E</strain>
    </source>
</reference>
<dbReference type="SUPFAM" id="SSF53067">
    <property type="entry name" value="Actin-like ATPase domain"/>
    <property type="match status" value="1"/>
</dbReference>
<dbReference type="Pfam" id="PF03702">
    <property type="entry name" value="AnmK"/>
    <property type="match status" value="1"/>
</dbReference>
<accession>K6GI65</accession>
<proteinExistence type="predicted"/>
<dbReference type="Proteomes" id="UP000010310">
    <property type="component" value="Unassembled WGS sequence"/>
</dbReference>
<name>K6GI65_9GAMM</name>
<evidence type="ECO:0000313" key="2">
    <source>
        <dbReference type="Proteomes" id="UP000010310"/>
    </source>
</evidence>
<dbReference type="PATRIC" id="fig|1208365.4.peg.601"/>
<dbReference type="InterPro" id="IPR043129">
    <property type="entry name" value="ATPase_NBD"/>
</dbReference>
<dbReference type="PANTHER" id="PTHR30605:SF0">
    <property type="entry name" value="ANHYDRO-N-ACETYLMURAMIC ACID KINASE"/>
    <property type="match status" value="1"/>
</dbReference>
<dbReference type="STRING" id="1208365.B273_1022"/>
<keyword evidence="1" id="KW-0808">Transferase</keyword>
<dbReference type="InterPro" id="IPR005338">
    <property type="entry name" value="Anhydro_N_Ac-Mur_kinase"/>
</dbReference>
<gene>
    <name evidence="1" type="primary">anmK</name>
    <name evidence="1" type="ORF">B273_1022</name>
</gene>
<dbReference type="GO" id="GO:0016773">
    <property type="term" value="F:phosphotransferase activity, alcohol group as acceptor"/>
    <property type="evidence" value="ECO:0007669"/>
    <property type="project" value="InterPro"/>
</dbReference>
<organism evidence="1 2">
    <name type="scientific">SAR86 cluster bacterium SAR86E</name>
    <dbReference type="NCBI Taxonomy" id="1208365"/>
    <lineage>
        <taxon>Bacteria</taxon>
        <taxon>Pseudomonadati</taxon>
        <taxon>Pseudomonadota</taxon>
        <taxon>Gammaproteobacteria</taxon>
        <taxon>SAR86 cluster</taxon>
    </lineage>
</organism>
<dbReference type="GO" id="GO:0005524">
    <property type="term" value="F:ATP binding"/>
    <property type="evidence" value="ECO:0007669"/>
    <property type="project" value="InterPro"/>
</dbReference>
<comment type="caution">
    <text evidence="1">The sequence shown here is derived from an EMBL/GenBank/DDBJ whole genome shotgun (WGS) entry which is preliminary data.</text>
</comment>
<dbReference type="EMBL" id="AMWX01000002">
    <property type="protein sequence ID" value="EKO36680.1"/>
    <property type="molecule type" value="Genomic_DNA"/>
</dbReference>
<dbReference type="PANTHER" id="PTHR30605">
    <property type="entry name" value="ANHYDRO-N-ACETYLMURAMIC ACID KINASE"/>
    <property type="match status" value="1"/>
</dbReference>
<keyword evidence="2" id="KW-1185">Reference proteome</keyword>
<dbReference type="GO" id="GO:0006040">
    <property type="term" value="P:amino sugar metabolic process"/>
    <property type="evidence" value="ECO:0007669"/>
    <property type="project" value="InterPro"/>
</dbReference>
<dbReference type="Gene3D" id="3.30.420.40">
    <property type="match status" value="2"/>
</dbReference>
<dbReference type="NCBIfam" id="NF007139">
    <property type="entry name" value="PRK09585.1-3"/>
    <property type="match status" value="1"/>
</dbReference>
<keyword evidence="1" id="KW-0418">Kinase</keyword>
<dbReference type="GO" id="GO:0009254">
    <property type="term" value="P:peptidoglycan turnover"/>
    <property type="evidence" value="ECO:0007669"/>
    <property type="project" value="InterPro"/>
</dbReference>